<comment type="caution">
    <text evidence="2">The sequence shown here is derived from an EMBL/GenBank/DDBJ whole genome shotgun (WGS) entry which is preliminary data.</text>
</comment>
<dbReference type="Proteomes" id="UP000624703">
    <property type="component" value="Unassembled WGS sequence"/>
</dbReference>
<evidence type="ECO:0000313" key="2">
    <source>
        <dbReference type="EMBL" id="MBK1791049.1"/>
    </source>
</evidence>
<protein>
    <submittedName>
        <fullName evidence="2">Uncharacterized protein</fullName>
    </submittedName>
</protein>
<dbReference type="RefSeq" id="WP_200311067.1">
    <property type="nucleotide sequence ID" value="NZ_JAENIM010000039.1"/>
</dbReference>
<dbReference type="AlphaFoldDB" id="A0A8J7MCC1"/>
<keyword evidence="1" id="KW-1133">Transmembrane helix</keyword>
<keyword evidence="1" id="KW-0472">Membrane</keyword>
<gene>
    <name evidence="2" type="ORF">JIN82_07775</name>
</gene>
<reference evidence="2" key="1">
    <citation type="submission" date="2021-01" db="EMBL/GenBank/DDBJ databases">
        <title>Modified the classification status of verrucomicrobia.</title>
        <authorList>
            <person name="Feng X."/>
        </authorList>
    </citation>
    <scope>NUCLEOTIDE SEQUENCE</scope>
    <source>
        <strain evidence="2">_KCTC 22039</strain>
    </source>
</reference>
<evidence type="ECO:0000256" key="1">
    <source>
        <dbReference type="SAM" id="Phobius"/>
    </source>
</evidence>
<organism evidence="2 3">
    <name type="scientific">Persicirhabdus sediminis</name>
    <dbReference type="NCBI Taxonomy" id="454144"/>
    <lineage>
        <taxon>Bacteria</taxon>
        <taxon>Pseudomonadati</taxon>
        <taxon>Verrucomicrobiota</taxon>
        <taxon>Verrucomicrobiia</taxon>
        <taxon>Verrucomicrobiales</taxon>
        <taxon>Verrucomicrobiaceae</taxon>
        <taxon>Persicirhabdus</taxon>
    </lineage>
</organism>
<name>A0A8J7MCC1_9BACT</name>
<evidence type="ECO:0000313" key="3">
    <source>
        <dbReference type="Proteomes" id="UP000624703"/>
    </source>
</evidence>
<accession>A0A8J7MCC1</accession>
<keyword evidence="1" id="KW-0812">Transmembrane</keyword>
<keyword evidence="3" id="KW-1185">Reference proteome</keyword>
<feature type="transmembrane region" description="Helical" evidence="1">
    <location>
        <begin position="20"/>
        <end position="45"/>
    </location>
</feature>
<proteinExistence type="predicted"/>
<sequence>MKEPNAKPRSEPSWIDQFDLARSIPTAAALLVASLSAIAMSFVIVTQKGESSSGAEEAGSLASEENVIALTPEDYSLSDDDLGLLKETFLGMGFCIYDHGTIILTQPAESLTPEVLHHLLLIHSSVHTEQPKIEEVGAGNYIVRYSERLVSYITRSQLADLVKDRFRTRELRLKYDDDLHNHAVQGELSELLFLLSMSHMHEDLEEANIEHRWPLAEQDVVEASMDD</sequence>
<dbReference type="EMBL" id="JAENIM010000039">
    <property type="protein sequence ID" value="MBK1791049.1"/>
    <property type="molecule type" value="Genomic_DNA"/>
</dbReference>